<gene>
    <name evidence="2" type="ORF">GRJ2_000823700</name>
</gene>
<dbReference type="PRINTS" id="PR01345">
    <property type="entry name" value="CERVTRCPTASE"/>
</dbReference>
<comment type="caution">
    <text evidence="2">The sequence shown here is derived from an EMBL/GenBank/DDBJ whole genome shotgun (WGS) entry which is preliminary data.</text>
</comment>
<proteinExistence type="predicted"/>
<dbReference type="Pfam" id="PF00078">
    <property type="entry name" value="RVT_1"/>
    <property type="match status" value="1"/>
</dbReference>
<dbReference type="EMBL" id="BAAFJT010000002">
    <property type="protein sequence ID" value="GAB0183584.1"/>
    <property type="molecule type" value="Genomic_DNA"/>
</dbReference>
<dbReference type="SUPFAM" id="SSF56672">
    <property type="entry name" value="DNA/RNA polymerases"/>
    <property type="match status" value="1"/>
</dbReference>
<accession>A0ABC9WDJ6</accession>
<sequence length="554" mass="61920">MAHHIGSLLDENGHLTNRDIDKAETFNAFFASVFNTDDGLWDPSCPELEDRDCGNDKLPADPELAWDLLLHLDAYKSMGPDGIHPRVLRELSDVIARPLSIIFQRSWESGEVPVDWKLANVVPIFKKGKKEDPGNYRPVSLTSVPGKIVEKIMLGVIEKHLKDNAVIGHSQHGFVRGRACLTNLVSFYDKVTHLVDQGKPADVIFLDFSKAFDTVSHSTLLDKMSSIQFDKNIVRWVSSWLTGQAQRVMVNGVTSGWWPVTSGVPQGSILGPVLFNVFINDLDVALEGVVSKFVDDAKLGGAVDSVESGEALQRDLDKLENWAITSRVRFNKGKCQILDLGRGNHSYGDETLETSRAERDLGVLVDSKLNMSQQCAQAARKANRILGCIQHSIASWSREVIVPLYTALVWPHLEYCMQFWAPQYKKDIKLLESVQRRATKMGKGLEGKTYEERLKSLGLFSLEKRRLRGDLIAAYSFLARGSEGAGGDLPLVTSDRTPGNGMKLRWGRFRLDIRKGFFTKRVVGHWNRLPREVATAPSLTEFKKCLDNALSHVL</sequence>
<name>A0ABC9WDJ6_GRUJA</name>
<dbReference type="PROSITE" id="PS50878">
    <property type="entry name" value="RT_POL"/>
    <property type="match status" value="1"/>
</dbReference>
<dbReference type="Proteomes" id="UP001623348">
    <property type="component" value="Unassembled WGS sequence"/>
</dbReference>
<evidence type="ECO:0000259" key="1">
    <source>
        <dbReference type="PROSITE" id="PS50878"/>
    </source>
</evidence>
<dbReference type="AlphaFoldDB" id="A0ABC9WDJ6"/>
<dbReference type="InterPro" id="IPR043502">
    <property type="entry name" value="DNA/RNA_pol_sf"/>
</dbReference>
<evidence type="ECO:0000313" key="3">
    <source>
        <dbReference type="Proteomes" id="UP001623348"/>
    </source>
</evidence>
<evidence type="ECO:0000313" key="2">
    <source>
        <dbReference type="EMBL" id="GAB0183584.1"/>
    </source>
</evidence>
<dbReference type="PANTHER" id="PTHR33332">
    <property type="entry name" value="REVERSE TRANSCRIPTASE DOMAIN-CONTAINING PROTEIN"/>
    <property type="match status" value="1"/>
</dbReference>
<dbReference type="InterPro" id="IPR000477">
    <property type="entry name" value="RT_dom"/>
</dbReference>
<reference evidence="2 3" key="1">
    <citation type="submission" date="2024-06" db="EMBL/GenBank/DDBJ databases">
        <title>The draft genome of Grus japonensis, version 3.</title>
        <authorList>
            <person name="Nabeshima K."/>
            <person name="Suzuki S."/>
            <person name="Onuma M."/>
        </authorList>
    </citation>
    <scope>NUCLEOTIDE SEQUENCE [LARGE SCALE GENOMIC DNA]</scope>
    <source>
        <strain evidence="2 3">451A</strain>
    </source>
</reference>
<feature type="domain" description="Reverse transcriptase" evidence="1">
    <location>
        <begin position="105"/>
        <end position="365"/>
    </location>
</feature>
<organism evidence="2 3">
    <name type="scientific">Grus japonensis</name>
    <name type="common">Japanese crane</name>
    <name type="synonym">Red-crowned crane</name>
    <dbReference type="NCBI Taxonomy" id="30415"/>
    <lineage>
        <taxon>Eukaryota</taxon>
        <taxon>Metazoa</taxon>
        <taxon>Chordata</taxon>
        <taxon>Craniata</taxon>
        <taxon>Vertebrata</taxon>
        <taxon>Euteleostomi</taxon>
        <taxon>Archelosauria</taxon>
        <taxon>Archosauria</taxon>
        <taxon>Dinosauria</taxon>
        <taxon>Saurischia</taxon>
        <taxon>Theropoda</taxon>
        <taxon>Coelurosauria</taxon>
        <taxon>Aves</taxon>
        <taxon>Neognathae</taxon>
        <taxon>Neoaves</taxon>
        <taxon>Gruiformes</taxon>
        <taxon>Gruidae</taxon>
        <taxon>Grus</taxon>
    </lineage>
</organism>
<dbReference type="CDD" id="cd01650">
    <property type="entry name" value="RT_nLTR_like"/>
    <property type="match status" value="1"/>
</dbReference>
<keyword evidence="3" id="KW-1185">Reference proteome</keyword>
<protein>
    <submittedName>
        <fullName evidence="2">Mitochondrial enolase superfamily member 1</fullName>
    </submittedName>
</protein>